<accession>A0A4Y2HR86</accession>
<keyword evidence="2" id="KW-1185">Reference proteome</keyword>
<protein>
    <submittedName>
        <fullName evidence="1">Uncharacterized protein</fullName>
    </submittedName>
</protein>
<comment type="caution">
    <text evidence="1">The sequence shown here is derived from an EMBL/GenBank/DDBJ whole genome shotgun (WGS) entry which is preliminary data.</text>
</comment>
<reference evidence="1 2" key="1">
    <citation type="journal article" date="2019" name="Sci. Rep.">
        <title>Orb-weaving spider Araneus ventricosus genome elucidates the spidroin gene catalogue.</title>
        <authorList>
            <person name="Kono N."/>
            <person name="Nakamura H."/>
            <person name="Ohtoshi R."/>
            <person name="Moran D.A.P."/>
            <person name="Shinohara A."/>
            <person name="Yoshida Y."/>
            <person name="Fujiwara M."/>
            <person name="Mori M."/>
            <person name="Tomita M."/>
            <person name="Arakawa K."/>
        </authorList>
    </citation>
    <scope>NUCLEOTIDE SEQUENCE [LARGE SCALE GENOMIC DNA]</scope>
</reference>
<gene>
    <name evidence="1" type="ORF">AVEN_185351_1</name>
</gene>
<evidence type="ECO:0000313" key="2">
    <source>
        <dbReference type="Proteomes" id="UP000499080"/>
    </source>
</evidence>
<sequence length="146" mass="16429">MKSTRTRAKNDVIGSRRSEPIILSDFLPQFYQGRVCKYASRWTSLSTPFQSASRGGHLPPPTLVPPLGRGDPVSLMFNLHLIQNIRIVNLTGETIRLKVLTLEQGFPRAPLDWSLYFRVPPTVISSPQQPSVYAKKLLINNVKDLC</sequence>
<evidence type="ECO:0000313" key="1">
    <source>
        <dbReference type="EMBL" id="GBM67927.1"/>
    </source>
</evidence>
<dbReference type="EMBL" id="BGPR01002113">
    <property type="protein sequence ID" value="GBM67927.1"/>
    <property type="molecule type" value="Genomic_DNA"/>
</dbReference>
<organism evidence="1 2">
    <name type="scientific">Araneus ventricosus</name>
    <name type="common">Orbweaver spider</name>
    <name type="synonym">Epeira ventricosa</name>
    <dbReference type="NCBI Taxonomy" id="182803"/>
    <lineage>
        <taxon>Eukaryota</taxon>
        <taxon>Metazoa</taxon>
        <taxon>Ecdysozoa</taxon>
        <taxon>Arthropoda</taxon>
        <taxon>Chelicerata</taxon>
        <taxon>Arachnida</taxon>
        <taxon>Araneae</taxon>
        <taxon>Araneomorphae</taxon>
        <taxon>Entelegynae</taxon>
        <taxon>Araneoidea</taxon>
        <taxon>Araneidae</taxon>
        <taxon>Araneus</taxon>
    </lineage>
</organism>
<dbReference type="Proteomes" id="UP000499080">
    <property type="component" value="Unassembled WGS sequence"/>
</dbReference>
<name>A0A4Y2HR86_ARAVE</name>
<dbReference type="AlphaFoldDB" id="A0A4Y2HR86"/>
<proteinExistence type="predicted"/>